<protein>
    <submittedName>
        <fullName evidence="1">Uncharacterized protein</fullName>
    </submittedName>
</protein>
<dbReference type="Proteomes" id="UP001501295">
    <property type="component" value="Unassembled WGS sequence"/>
</dbReference>
<dbReference type="RefSeq" id="WP_345376148.1">
    <property type="nucleotide sequence ID" value="NZ_BAABLM010000005.1"/>
</dbReference>
<comment type="caution">
    <text evidence="1">The sequence shown here is derived from an EMBL/GenBank/DDBJ whole genome shotgun (WGS) entry which is preliminary data.</text>
</comment>
<evidence type="ECO:0000313" key="2">
    <source>
        <dbReference type="Proteomes" id="UP001501295"/>
    </source>
</evidence>
<gene>
    <name evidence="1" type="ORF">GCM10025780_24190</name>
</gene>
<name>A0ABP8W3Q1_9MICO</name>
<keyword evidence="2" id="KW-1185">Reference proteome</keyword>
<organism evidence="1 2">
    <name type="scientific">Frondihabitans cladoniiphilus</name>
    <dbReference type="NCBI Taxonomy" id="715785"/>
    <lineage>
        <taxon>Bacteria</taxon>
        <taxon>Bacillati</taxon>
        <taxon>Actinomycetota</taxon>
        <taxon>Actinomycetes</taxon>
        <taxon>Micrococcales</taxon>
        <taxon>Microbacteriaceae</taxon>
        <taxon>Frondihabitans</taxon>
    </lineage>
</organism>
<reference evidence="2" key="1">
    <citation type="journal article" date="2019" name="Int. J. Syst. Evol. Microbiol.">
        <title>The Global Catalogue of Microorganisms (GCM) 10K type strain sequencing project: providing services to taxonomists for standard genome sequencing and annotation.</title>
        <authorList>
            <consortium name="The Broad Institute Genomics Platform"/>
            <consortium name="The Broad Institute Genome Sequencing Center for Infectious Disease"/>
            <person name="Wu L."/>
            <person name="Ma J."/>
        </authorList>
    </citation>
    <scope>NUCLEOTIDE SEQUENCE [LARGE SCALE GENOMIC DNA]</scope>
    <source>
        <strain evidence="2">JCM 18956</strain>
    </source>
</reference>
<evidence type="ECO:0000313" key="1">
    <source>
        <dbReference type="EMBL" id="GAA4678464.1"/>
    </source>
</evidence>
<accession>A0ABP8W3Q1</accession>
<proteinExistence type="predicted"/>
<sequence length="81" mass="8674">MPNQSERKVVELTAVHAGAVVGLSAEAVAMPQYIDLGEEGVGSLQMEDGTNLADVILDPDEQLRRYGRVVARLVPASEARL</sequence>
<dbReference type="EMBL" id="BAABLM010000005">
    <property type="protein sequence ID" value="GAA4678464.1"/>
    <property type="molecule type" value="Genomic_DNA"/>
</dbReference>